<protein>
    <submittedName>
        <fullName evidence="1">Uncharacterized protein</fullName>
    </submittedName>
</protein>
<comment type="caution">
    <text evidence="1">The sequence shown here is derived from an EMBL/GenBank/DDBJ whole genome shotgun (WGS) entry which is preliminary data.</text>
</comment>
<gene>
    <name evidence="1" type="ORF">GS597_05600</name>
</gene>
<accession>A0A8K2A7A7</accession>
<proteinExistence type="predicted"/>
<dbReference type="RefSeq" id="WP_161824471.1">
    <property type="nucleotide sequence ID" value="NZ_WVIC01000008.1"/>
</dbReference>
<dbReference type="EMBL" id="WVIC01000008">
    <property type="protein sequence ID" value="NCJ05994.1"/>
    <property type="molecule type" value="Genomic_DNA"/>
</dbReference>
<sequence>MGKQRIADLLSQLQDNHTQELENAAAIYTVAQVAVDALESTPAALAAALPGVGALSKTQLLDQYGSFNGCRKAAKSLGIHFHKTPSWAQLEAAFRYRQVCDRILQMYLNVYPNDDLEGISFELKLRPKSR</sequence>
<dbReference type="Proteomes" id="UP000607397">
    <property type="component" value="Unassembled WGS sequence"/>
</dbReference>
<organism evidence="1 2">
    <name type="scientific">Petrachloros mirabilis ULC683</name>
    <dbReference type="NCBI Taxonomy" id="2781853"/>
    <lineage>
        <taxon>Bacteria</taxon>
        <taxon>Bacillati</taxon>
        <taxon>Cyanobacteriota</taxon>
        <taxon>Cyanophyceae</taxon>
        <taxon>Synechococcales</taxon>
        <taxon>Petrachlorosaceae</taxon>
        <taxon>Petrachloros</taxon>
        <taxon>Petrachloros mirabilis</taxon>
    </lineage>
</organism>
<dbReference type="AlphaFoldDB" id="A0A8K2A7A7"/>
<reference evidence="1" key="1">
    <citation type="submission" date="2019-12" db="EMBL/GenBank/DDBJ databases">
        <title>High-Quality draft genome sequences of three cyanobacteria isolated from the limestone walls of the Old Cathedral of Coimbra.</title>
        <authorList>
            <person name="Tiago I."/>
            <person name="Soares F."/>
            <person name="Portugal A."/>
        </authorList>
    </citation>
    <scope>NUCLEOTIDE SEQUENCE [LARGE SCALE GENOMIC DNA]</scope>
    <source>
        <strain evidence="1">C</strain>
    </source>
</reference>
<name>A0A8K2A7A7_9CYAN</name>
<keyword evidence="2" id="KW-1185">Reference proteome</keyword>
<evidence type="ECO:0000313" key="2">
    <source>
        <dbReference type="Proteomes" id="UP000607397"/>
    </source>
</evidence>
<evidence type="ECO:0000313" key="1">
    <source>
        <dbReference type="EMBL" id="NCJ05994.1"/>
    </source>
</evidence>